<keyword evidence="2" id="KW-1185">Reference proteome</keyword>
<organism evidence="1 2">
    <name type="scientific">Nocardioides dubius</name>
    <dbReference type="NCBI Taxonomy" id="317019"/>
    <lineage>
        <taxon>Bacteria</taxon>
        <taxon>Bacillati</taxon>
        <taxon>Actinomycetota</taxon>
        <taxon>Actinomycetes</taxon>
        <taxon>Propionibacteriales</taxon>
        <taxon>Nocardioidaceae</taxon>
        <taxon>Nocardioides</taxon>
    </lineage>
</organism>
<comment type="caution">
    <text evidence="1">The sequence shown here is derived from an EMBL/GenBank/DDBJ whole genome shotgun (WGS) entry which is preliminary data.</text>
</comment>
<sequence>MNDSVDPTSPQELVQAALAATESVDERPLAEHVAVFEQAHEQLRAALDAPRS</sequence>
<accession>A0ABP4E4I7</accession>
<protein>
    <submittedName>
        <fullName evidence="1">Uncharacterized protein</fullName>
    </submittedName>
</protein>
<reference evidence="2" key="1">
    <citation type="journal article" date="2019" name="Int. J. Syst. Evol. Microbiol.">
        <title>The Global Catalogue of Microorganisms (GCM) 10K type strain sequencing project: providing services to taxonomists for standard genome sequencing and annotation.</title>
        <authorList>
            <consortium name="The Broad Institute Genomics Platform"/>
            <consortium name="The Broad Institute Genome Sequencing Center for Infectious Disease"/>
            <person name="Wu L."/>
            <person name="Ma J."/>
        </authorList>
    </citation>
    <scope>NUCLEOTIDE SEQUENCE [LARGE SCALE GENOMIC DNA]</scope>
    <source>
        <strain evidence="2">JCM 13008</strain>
    </source>
</reference>
<name>A0ABP4E4I7_9ACTN</name>
<dbReference type="EMBL" id="BAAALG010000002">
    <property type="protein sequence ID" value="GAA1092023.1"/>
    <property type="molecule type" value="Genomic_DNA"/>
</dbReference>
<dbReference type="RefSeq" id="WP_343990757.1">
    <property type="nucleotide sequence ID" value="NZ_BAAALG010000002.1"/>
</dbReference>
<proteinExistence type="predicted"/>
<gene>
    <name evidence="1" type="ORF">GCM10009668_03650</name>
</gene>
<evidence type="ECO:0000313" key="1">
    <source>
        <dbReference type="EMBL" id="GAA1092023.1"/>
    </source>
</evidence>
<evidence type="ECO:0000313" key="2">
    <source>
        <dbReference type="Proteomes" id="UP001501581"/>
    </source>
</evidence>
<dbReference type="Proteomes" id="UP001501581">
    <property type="component" value="Unassembled WGS sequence"/>
</dbReference>